<sequence length="395" mass="44407">MERLNRKERLLRRIKRHKKKAGIHTSAAFLLCVAAIVLINVLNPGSTANSQPSDEDHLLTLSVVGDMMFGRHVKKAVDRYGYEHPLDKVKPLLRSSDLVTGNFEHPILLEPPEKYPVFDKSIRLHTEKEAAKALKEAGFTSINLANNHTMDYGGPGLADTKKTFDEVGLETVGAGRDRYQAKQVAYQEVNGLNVATLGVTDRYPKGFSVKQSSPGVLPATPKTALPLVESAAKNSDLVVVHIHWGVEYDNNVHPRQRVFAQALVDAGADIVVGHHPHVLEPVEFYKGSVILYSTGNFIFDQGWSRTRETAVFQYKLSKDGKARLEIHPMLIREGQPRPLDGKLNVYRREKIYMQLTSDIMSSEAWNQKWKREGPKLVHEWDPKVLKKKQRGSGQE</sequence>
<comment type="similarity">
    <text evidence="1">Belongs to the CapA family.</text>
</comment>
<evidence type="ECO:0000259" key="3">
    <source>
        <dbReference type="SMART" id="SM00854"/>
    </source>
</evidence>
<keyword evidence="5" id="KW-1185">Reference proteome</keyword>
<evidence type="ECO:0000313" key="5">
    <source>
        <dbReference type="Proteomes" id="UP000215459"/>
    </source>
</evidence>
<gene>
    <name evidence="4" type="ORF">CHM34_02865</name>
</gene>
<evidence type="ECO:0000256" key="1">
    <source>
        <dbReference type="ARBA" id="ARBA00005662"/>
    </source>
</evidence>
<protein>
    <recommendedName>
        <fullName evidence="3">Capsule synthesis protein CapA domain-containing protein</fullName>
    </recommendedName>
</protein>
<dbReference type="InterPro" id="IPR019079">
    <property type="entry name" value="Capsule_synth_CapA"/>
</dbReference>
<dbReference type="RefSeq" id="WP_094263034.1">
    <property type="nucleotide sequence ID" value="NZ_NOWF01000001.1"/>
</dbReference>
<dbReference type="InterPro" id="IPR029052">
    <property type="entry name" value="Metallo-depent_PP-like"/>
</dbReference>
<dbReference type="SUPFAM" id="SSF56300">
    <property type="entry name" value="Metallo-dependent phosphatases"/>
    <property type="match status" value="1"/>
</dbReference>
<dbReference type="InterPro" id="IPR052169">
    <property type="entry name" value="CW_Biosynth-Accessory"/>
</dbReference>
<feature type="transmembrane region" description="Helical" evidence="2">
    <location>
        <begin position="21"/>
        <end position="42"/>
    </location>
</feature>
<dbReference type="CDD" id="cd07381">
    <property type="entry name" value="MPP_CapA"/>
    <property type="match status" value="1"/>
</dbReference>
<name>A0A235BCK3_9BACL</name>
<reference evidence="4 5" key="1">
    <citation type="submission" date="2017-07" db="EMBL/GenBank/DDBJ databases">
        <title>The genome sequence of Paludifilum halophilum highlights mechanisms for microbial adaptation to high salt environemnts.</title>
        <authorList>
            <person name="Belbahri L."/>
        </authorList>
    </citation>
    <scope>NUCLEOTIDE SEQUENCE [LARGE SCALE GENOMIC DNA]</scope>
    <source>
        <strain evidence="4 5">DSM 102817</strain>
    </source>
</reference>
<proteinExistence type="inferred from homology"/>
<dbReference type="Proteomes" id="UP000215459">
    <property type="component" value="Unassembled WGS sequence"/>
</dbReference>
<dbReference type="Gene3D" id="3.60.21.10">
    <property type="match status" value="1"/>
</dbReference>
<dbReference type="PANTHER" id="PTHR33393">
    <property type="entry name" value="POLYGLUTAMINE SYNTHESIS ACCESSORY PROTEIN RV0574C-RELATED"/>
    <property type="match status" value="1"/>
</dbReference>
<keyword evidence="2" id="KW-0812">Transmembrane</keyword>
<evidence type="ECO:0000313" key="4">
    <source>
        <dbReference type="EMBL" id="OYD09932.1"/>
    </source>
</evidence>
<dbReference type="EMBL" id="NOWF01000001">
    <property type="protein sequence ID" value="OYD09932.1"/>
    <property type="molecule type" value="Genomic_DNA"/>
</dbReference>
<dbReference type="OrthoDB" id="9810906at2"/>
<dbReference type="PANTHER" id="PTHR33393:SF13">
    <property type="entry name" value="PGA BIOSYNTHESIS PROTEIN CAPA"/>
    <property type="match status" value="1"/>
</dbReference>
<evidence type="ECO:0000256" key="2">
    <source>
        <dbReference type="SAM" id="Phobius"/>
    </source>
</evidence>
<dbReference type="Pfam" id="PF09587">
    <property type="entry name" value="PGA_cap"/>
    <property type="match status" value="1"/>
</dbReference>
<feature type="domain" description="Capsule synthesis protein CapA" evidence="3">
    <location>
        <begin position="60"/>
        <end position="301"/>
    </location>
</feature>
<comment type="caution">
    <text evidence="4">The sequence shown here is derived from an EMBL/GenBank/DDBJ whole genome shotgun (WGS) entry which is preliminary data.</text>
</comment>
<dbReference type="AlphaFoldDB" id="A0A235BCK3"/>
<organism evidence="4 5">
    <name type="scientific">Paludifilum halophilum</name>
    <dbReference type="NCBI Taxonomy" id="1642702"/>
    <lineage>
        <taxon>Bacteria</taxon>
        <taxon>Bacillati</taxon>
        <taxon>Bacillota</taxon>
        <taxon>Bacilli</taxon>
        <taxon>Bacillales</taxon>
        <taxon>Thermoactinomycetaceae</taxon>
        <taxon>Paludifilum</taxon>
    </lineage>
</organism>
<accession>A0A235BCK3</accession>
<dbReference type="SMART" id="SM00854">
    <property type="entry name" value="PGA_cap"/>
    <property type="match status" value="1"/>
</dbReference>
<keyword evidence="2" id="KW-0472">Membrane</keyword>
<keyword evidence="2" id="KW-1133">Transmembrane helix</keyword>